<reference evidence="2" key="1">
    <citation type="journal article" date="2023" name="Nat. Plants">
        <title>Single-cell RNA sequencing provides a high-resolution roadmap for understanding the multicellular compartmentation of specialized metabolism.</title>
        <authorList>
            <person name="Sun S."/>
            <person name="Shen X."/>
            <person name="Li Y."/>
            <person name="Li Y."/>
            <person name="Wang S."/>
            <person name="Li R."/>
            <person name="Zhang H."/>
            <person name="Shen G."/>
            <person name="Guo B."/>
            <person name="Wei J."/>
            <person name="Xu J."/>
            <person name="St-Pierre B."/>
            <person name="Chen S."/>
            <person name="Sun C."/>
        </authorList>
    </citation>
    <scope>NUCLEOTIDE SEQUENCE [LARGE SCALE GENOMIC DNA]</scope>
</reference>
<evidence type="ECO:0000313" key="1">
    <source>
        <dbReference type="EMBL" id="KAI5678441.1"/>
    </source>
</evidence>
<organism evidence="1 2">
    <name type="scientific">Catharanthus roseus</name>
    <name type="common">Madagascar periwinkle</name>
    <name type="synonym">Vinca rosea</name>
    <dbReference type="NCBI Taxonomy" id="4058"/>
    <lineage>
        <taxon>Eukaryota</taxon>
        <taxon>Viridiplantae</taxon>
        <taxon>Streptophyta</taxon>
        <taxon>Embryophyta</taxon>
        <taxon>Tracheophyta</taxon>
        <taxon>Spermatophyta</taxon>
        <taxon>Magnoliopsida</taxon>
        <taxon>eudicotyledons</taxon>
        <taxon>Gunneridae</taxon>
        <taxon>Pentapetalae</taxon>
        <taxon>asterids</taxon>
        <taxon>lamiids</taxon>
        <taxon>Gentianales</taxon>
        <taxon>Apocynaceae</taxon>
        <taxon>Rauvolfioideae</taxon>
        <taxon>Vinceae</taxon>
        <taxon>Catharanthinae</taxon>
        <taxon>Catharanthus</taxon>
    </lineage>
</organism>
<proteinExistence type="predicted"/>
<dbReference type="EMBL" id="CM044702">
    <property type="protein sequence ID" value="KAI5678441.1"/>
    <property type="molecule type" value="Genomic_DNA"/>
</dbReference>
<dbReference type="Proteomes" id="UP001060085">
    <property type="component" value="Linkage Group LG02"/>
</dbReference>
<gene>
    <name evidence="1" type="ORF">M9H77_09391</name>
</gene>
<accession>A0ACC0C0M1</accession>
<name>A0ACC0C0M1_CATRO</name>
<comment type="caution">
    <text evidence="1">The sequence shown here is derived from an EMBL/GenBank/DDBJ whole genome shotgun (WGS) entry which is preliminary data.</text>
</comment>
<sequence>MDTPRNCVARRTRTQYQQAEKELLEKAKILKEERDRRKTSVSSSSQDVRGEAGGNSLEILEDVPGNQGQELPHSSSAQLQQEQTPVSDASGAGNEEQLLEKRKTLNDKKVKRKGSVRKSSKRRSSDSSSDVEVMCVEYVPLDQRMVLPKSKAANLVQIDGTSLSPSESSSEENNSESDDLDDMGNVLVKSDSDSDDLSYDKDNMEGSTDKHDGSGSSGEVIADENRLECKETDVLDKKRKAVNDHEESGKKKKVLGLDICLDDAKRDDEVSKSLLERLRSRRVSESAKKTLESGKLSCPTKVFESDSSDELYDANDTDHIVQKRSGENNTTVYNKSKRKNCVSKDIDYMDILSDSIWEKSDALKEKLTPLVEKSPVENALPLKFRFEDEEPAPPEKDEEQIEVDNLFADLVMALTEDDIGGTKVSKDAVDVTNPVDSCKLGNHFLVLDEEIGVICKYCGVVQQEIKHVLPDLKNPKRRRHEQFDSYNDGCSTSYGFNLGDFSSGGDHHSIIDGKGEILNLIPEALRRHMYLHQLNGFQFLWKNIGGATLIEGIKTPLPEGGSGCIISHAPGTGKTYLTIVFLLTFMKVHPTCHPMIIAPLTMLRSWADEIKRWKIDIPFHNLNDPDLSGEENVIASSIIQRVRSSTKDKRRDRDYRRMVKLYSWTKDRSILGIGYNLFEKLAGENWKGDHAEKFRKILLEMPSILVLDEGHTPRNQNSLLWKALTKVKTGSRIILSGTPFQNNFDELYNTFCLVNPTFAEDISAETSRHGAKSKSDSAKGRWASLTSLINKNAYDAVDKLKAMMDPFVHVHKGTILQESLPGLSDTLVVLTPTDLQKKLLERISENVFEKVHLVSLISAHPSLVAEHEAFSDHKSMLEELKISPEAGVKTQFVIELVRLSKARGEKVLIFSEYIDPLNFLMKQLASHFSWEEGKQVLYMDGKLDEKQRQVVIHSLNADNSEAKVLLASTKACCEGINLVGASRVVLLDVVWNPSVERQAISRAYRLGQKKFVYVYHLIMSGTMEIEKYQRQTKKDRISELVFSSPDGQKYDTSEISNDKILEAMVNHKKLNSIFEKVLHQPKESNLFENFSFVSLGN</sequence>
<evidence type="ECO:0000313" key="2">
    <source>
        <dbReference type="Proteomes" id="UP001060085"/>
    </source>
</evidence>
<protein>
    <submittedName>
        <fullName evidence="1">Uncharacterized protein</fullName>
    </submittedName>
</protein>
<keyword evidence="2" id="KW-1185">Reference proteome</keyword>